<dbReference type="GO" id="GO:0000725">
    <property type="term" value="P:recombinational repair"/>
    <property type="evidence" value="ECO:0007669"/>
    <property type="project" value="TreeGrafter"/>
</dbReference>
<dbReference type="InterPro" id="IPR011528">
    <property type="entry name" value="NERD"/>
</dbReference>
<dbReference type="PANTHER" id="PTHR11070:SF2">
    <property type="entry name" value="ATP-DEPENDENT DNA HELICASE SRS2"/>
    <property type="match status" value="1"/>
</dbReference>
<dbReference type="Pfam" id="PF13361">
    <property type="entry name" value="UvrD_C"/>
    <property type="match status" value="2"/>
</dbReference>
<dbReference type="Proteomes" id="UP000317763">
    <property type="component" value="Unassembled WGS sequence"/>
</dbReference>
<evidence type="ECO:0000259" key="7">
    <source>
        <dbReference type="Pfam" id="PF13361"/>
    </source>
</evidence>
<evidence type="ECO:0000256" key="1">
    <source>
        <dbReference type="ARBA" id="ARBA00022741"/>
    </source>
</evidence>
<keyword evidence="4" id="KW-0067">ATP-binding</keyword>
<dbReference type="InterPro" id="IPR027417">
    <property type="entry name" value="P-loop_NTPase"/>
</dbReference>
<proteinExistence type="predicted"/>
<dbReference type="OrthoDB" id="393237at2"/>
<dbReference type="STRING" id="307486.GCA_000807215_00343"/>
<dbReference type="GO" id="GO:0005524">
    <property type="term" value="F:ATP binding"/>
    <property type="evidence" value="ECO:0007669"/>
    <property type="project" value="UniProtKB-KW"/>
</dbReference>
<dbReference type="PANTHER" id="PTHR11070">
    <property type="entry name" value="UVRD / RECB / PCRA DNA HELICASE FAMILY MEMBER"/>
    <property type="match status" value="1"/>
</dbReference>
<dbReference type="Pfam" id="PF13245">
    <property type="entry name" value="AAA_19"/>
    <property type="match status" value="1"/>
</dbReference>
<reference evidence="8 9" key="1">
    <citation type="submission" date="2019-07" db="EMBL/GenBank/DDBJ databases">
        <title>Tepidimonas taiwanensis I1-1 draft genome.</title>
        <authorList>
            <person name="Da Costa M.S."/>
            <person name="Froufe H.J.C."/>
            <person name="Egas C."/>
            <person name="Albuquerque L."/>
        </authorList>
    </citation>
    <scope>NUCLEOTIDE SEQUENCE [LARGE SCALE GENOMIC DNA]</scope>
    <source>
        <strain evidence="8 9">I1-1</strain>
    </source>
</reference>
<dbReference type="InterPro" id="IPR014017">
    <property type="entry name" value="DNA_helicase_UvrD-like_C"/>
</dbReference>
<dbReference type="InterPro" id="IPR000212">
    <property type="entry name" value="DNA_helicase_UvrD/REP"/>
</dbReference>
<dbReference type="AlphaFoldDB" id="A0A554X4F2"/>
<dbReference type="SUPFAM" id="SSF52540">
    <property type="entry name" value="P-loop containing nucleoside triphosphate hydrolases"/>
    <property type="match status" value="1"/>
</dbReference>
<dbReference type="GO" id="GO:0043138">
    <property type="term" value="F:3'-5' DNA helicase activity"/>
    <property type="evidence" value="ECO:0007669"/>
    <property type="project" value="TreeGrafter"/>
</dbReference>
<protein>
    <recommendedName>
        <fullName evidence="5">DNA 3'-5' helicase II</fullName>
    </recommendedName>
</protein>
<keyword evidence="9" id="KW-1185">Reference proteome</keyword>
<dbReference type="Gene3D" id="3.40.50.300">
    <property type="entry name" value="P-loop containing nucleotide triphosphate hydrolases"/>
    <property type="match status" value="2"/>
</dbReference>
<feature type="domain" description="UvrD-like helicase C-terminal" evidence="7">
    <location>
        <begin position="423"/>
        <end position="523"/>
    </location>
</feature>
<keyword evidence="2 8" id="KW-0378">Hydrolase</keyword>
<organism evidence="8 9">
    <name type="scientific">Tepidimonas taiwanensis</name>
    <dbReference type="NCBI Taxonomy" id="307486"/>
    <lineage>
        <taxon>Bacteria</taxon>
        <taxon>Pseudomonadati</taxon>
        <taxon>Pseudomonadota</taxon>
        <taxon>Betaproteobacteria</taxon>
        <taxon>Burkholderiales</taxon>
        <taxon>Tepidimonas</taxon>
    </lineage>
</organism>
<evidence type="ECO:0000259" key="6">
    <source>
        <dbReference type="Pfam" id="PF08378"/>
    </source>
</evidence>
<comment type="caution">
    <text evidence="8">The sequence shown here is derived from an EMBL/GenBank/DDBJ whole genome shotgun (WGS) entry which is preliminary data.</text>
</comment>
<evidence type="ECO:0000256" key="2">
    <source>
        <dbReference type="ARBA" id="ARBA00022801"/>
    </source>
</evidence>
<keyword evidence="3 8" id="KW-0347">Helicase</keyword>
<dbReference type="Pfam" id="PF08378">
    <property type="entry name" value="NERD"/>
    <property type="match status" value="1"/>
</dbReference>
<sequence>MATLIPALSSCVGRMTSGERRTAERLEEKLDDDYLLWYDVAVGPKSLHPDFVILHPRRGILILEVKDYRLSSIIQVDKQNWCIHGDLGPKTVINPLEQARQYAHQVVAALERDPHLVHSDGPQKGRLIFPWGYGVVLPNISREQFNKAGLNHAIEPRRVICQDEIGKEVDPERLQSQLWDMFPYRMRGVLSVPQIDRVRWIMFPDVRVPVNGQLFDSTDEMAEWPDIMRVMDLQQEQLARSLGQGHRVIHGVAGSGKTMLLGYRAEHLTKLESAGCDKPILVLCYNEPLARQLAYIMSVKGIADRVHAVHFHKWCRDQLVIYGQALPPRHLPTEEFLAELVQRVINGVNRRQIPSGQYRAVLIDEGHDFAPEWLKLIVQMVDPTTNSLLVLYDDAQSIYERARKRNFSFKSVGIQAQGRTTILKINYRNTRQILRTASLLAADLLTPEERDEDGVPLLKPISCGRDGEEPVIIRLPTLEEEVNHVAELLERAHREGYAWADMAVLCPTHHIRDLCAKTLAQRRRLPVQNRIRAGDYEPHSNKITLMTLHASKGLEFPLVALVGAGQMPMSGEDEKEAARLLYVGATRAKQRLIIGTSGNGPFAARLQQLSATPDMA</sequence>
<accession>A0A554X4F2</accession>
<feature type="domain" description="NERD" evidence="6">
    <location>
        <begin position="17"/>
        <end position="116"/>
    </location>
</feature>
<feature type="domain" description="UvrD-like helicase C-terminal" evidence="7">
    <location>
        <begin position="539"/>
        <end position="595"/>
    </location>
</feature>
<dbReference type="EMBL" id="VJOM01000020">
    <property type="protein sequence ID" value="TSE30695.1"/>
    <property type="molecule type" value="Genomic_DNA"/>
</dbReference>
<dbReference type="RefSeq" id="WP_082668374.1">
    <property type="nucleotide sequence ID" value="NZ_CP083911.1"/>
</dbReference>
<evidence type="ECO:0000256" key="4">
    <source>
        <dbReference type="ARBA" id="ARBA00022840"/>
    </source>
</evidence>
<evidence type="ECO:0000256" key="3">
    <source>
        <dbReference type="ARBA" id="ARBA00022806"/>
    </source>
</evidence>
<keyword evidence="1" id="KW-0547">Nucleotide-binding</keyword>
<dbReference type="GO" id="GO:0016787">
    <property type="term" value="F:hydrolase activity"/>
    <property type="evidence" value="ECO:0007669"/>
    <property type="project" value="UniProtKB-KW"/>
</dbReference>
<evidence type="ECO:0000256" key="5">
    <source>
        <dbReference type="ARBA" id="ARBA00034923"/>
    </source>
</evidence>
<dbReference type="CDD" id="cd18807">
    <property type="entry name" value="SF1_C_UvrD"/>
    <property type="match status" value="1"/>
</dbReference>
<evidence type="ECO:0000313" key="9">
    <source>
        <dbReference type="Proteomes" id="UP000317763"/>
    </source>
</evidence>
<dbReference type="GO" id="GO:0003677">
    <property type="term" value="F:DNA binding"/>
    <property type="evidence" value="ECO:0007669"/>
    <property type="project" value="InterPro"/>
</dbReference>
<evidence type="ECO:0000313" key="8">
    <source>
        <dbReference type="EMBL" id="TSE30695.1"/>
    </source>
</evidence>
<gene>
    <name evidence="8" type="primary">rep_2</name>
    <name evidence="8" type="ORF">Ttaiw_01790</name>
</gene>
<name>A0A554X4F2_9BURK</name>
<dbReference type="GO" id="GO:0005829">
    <property type="term" value="C:cytosol"/>
    <property type="evidence" value="ECO:0007669"/>
    <property type="project" value="TreeGrafter"/>
</dbReference>